<feature type="region of interest" description="Disordered" evidence="1">
    <location>
        <begin position="1"/>
        <end position="40"/>
    </location>
</feature>
<sequence length="40" mass="4073">MTTGALLQAQQGPDAGRIDPGIAGPARFDGVEPNPPSGRR</sequence>
<evidence type="ECO:0000256" key="1">
    <source>
        <dbReference type="SAM" id="MobiDB-lite"/>
    </source>
</evidence>
<dbReference type="PATRIC" id="fig|84531.8.peg.2361"/>
<accession>A0A0S2FAG6</accession>
<evidence type="ECO:0000313" key="3">
    <source>
        <dbReference type="Proteomes" id="UP000060787"/>
    </source>
</evidence>
<organism evidence="2 3">
    <name type="scientific">Lysobacter antibioticus</name>
    <dbReference type="NCBI Taxonomy" id="84531"/>
    <lineage>
        <taxon>Bacteria</taxon>
        <taxon>Pseudomonadati</taxon>
        <taxon>Pseudomonadota</taxon>
        <taxon>Gammaproteobacteria</taxon>
        <taxon>Lysobacterales</taxon>
        <taxon>Lysobacteraceae</taxon>
        <taxon>Lysobacter</taxon>
    </lineage>
</organism>
<name>A0A0S2FAG6_LYSAN</name>
<reference evidence="2 3" key="1">
    <citation type="journal article" date="2015" name="BMC Genomics">
        <title>Comparative genomics and metabolic profiling of the genus Lysobacter.</title>
        <authorList>
            <person name="de Bruijn I."/>
            <person name="Cheng X."/>
            <person name="de Jager V."/>
            <person name="Exposito R.G."/>
            <person name="Watrous J."/>
            <person name="Patel N."/>
            <person name="Postma J."/>
            <person name="Dorrestein P.C."/>
            <person name="Kobayashi D."/>
            <person name="Raaijmakers J.M."/>
        </authorList>
    </citation>
    <scope>NUCLEOTIDE SEQUENCE [LARGE SCALE GENOMIC DNA]</scope>
    <source>
        <strain evidence="2 3">76</strain>
    </source>
</reference>
<proteinExistence type="predicted"/>
<keyword evidence="3" id="KW-1185">Reference proteome</keyword>
<dbReference type="AlphaFoldDB" id="A0A0S2FAG6"/>
<feature type="compositionally biased region" description="Polar residues" evidence="1">
    <location>
        <begin position="1"/>
        <end position="11"/>
    </location>
</feature>
<dbReference type="STRING" id="84531.LA76x_2350"/>
<dbReference type="Proteomes" id="UP000060787">
    <property type="component" value="Chromosome"/>
</dbReference>
<gene>
    <name evidence="2" type="ORF">LA76x_2350</name>
</gene>
<dbReference type="EMBL" id="CP011129">
    <property type="protein sequence ID" value="ALN80483.1"/>
    <property type="molecule type" value="Genomic_DNA"/>
</dbReference>
<evidence type="ECO:0000313" key="2">
    <source>
        <dbReference type="EMBL" id="ALN80483.1"/>
    </source>
</evidence>
<protein>
    <submittedName>
        <fullName evidence="2">Uncharacterized protein</fullName>
    </submittedName>
</protein>
<dbReference type="KEGG" id="lab:LA76x_2350"/>